<dbReference type="AlphaFoldDB" id="A0A813GZM6"/>
<evidence type="ECO:0000313" key="2">
    <source>
        <dbReference type="EMBL" id="CAE8630790.1"/>
    </source>
</evidence>
<dbReference type="EMBL" id="CAJNNV010029956">
    <property type="protein sequence ID" value="CAE8630790.1"/>
    <property type="molecule type" value="Genomic_DNA"/>
</dbReference>
<gene>
    <name evidence="2" type="ORF">PGLA1383_LOCUS47008</name>
</gene>
<organism evidence="2 3">
    <name type="scientific">Polarella glacialis</name>
    <name type="common">Dinoflagellate</name>
    <dbReference type="NCBI Taxonomy" id="89957"/>
    <lineage>
        <taxon>Eukaryota</taxon>
        <taxon>Sar</taxon>
        <taxon>Alveolata</taxon>
        <taxon>Dinophyceae</taxon>
        <taxon>Suessiales</taxon>
        <taxon>Suessiaceae</taxon>
        <taxon>Polarella</taxon>
    </lineage>
</organism>
<keyword evidence="3" id="KW-1185">Reference proteome</keyword>
<reference evidence="2" key="1">
    <citation type="submission" date="2021-02" db="EMBL/GenBank/DDBJ databases">
        <authorList>
            <person name="Dougan E. K."/>
            <person name="Rhodes N."/>
            <person name="Thang M."/>
            <person name="Chan C."/>
        </authorList>
    </citation>
    <scope>NUCLEOTIDE SEQUENCE</scope>
</reference>
<protein>
    <submittedName>
        <fullName evidence="2">Uncharacterized protein</fullName>
    </submittedName>
</protein>
<proteinExistence type="predicted"/>
<name>A0A813GZM6_POLGL</name>
<evidence type="ECO:0000256" key="1">
    <source>
        <dbReference type="SAM" id="MobiDB-lite"/>
    </source>
</evidence>
<comment type="caution">
    <text evidence="2">The sequence shown here is derived from an EMBL/GenBank/DDBJ whole genome shotgun (WGS) entry which is preliminary data.</text>
</comment>
<dbReference type="Proteomes" id="UP000654075">
    <property type="component" value="Unassembled WGS sequence"/>
</dbReference>
<feature type="region of interest" description="Disordered" evidence="1">
    <location>
        <begin position="153"/>
        <end position="178"/>
    </location>
</feature>
<sequence>MSERLKRSMKTNPAAFADVIEQLAANTLGTEEADQDTMERHVRDELPVGKQKTLGYCVWILLAVHKSLRKKEFDQARLHVDMGFAVIEQFLLDSNWTSAWRMTQLSPPPFAAWSAGEGPLSTLQRELAHSRLVEPTWAAAIIARRRDEEILVKRRRAPGGGRKGLGKGDAKGAEKREE</sequence>
<accession>A0A813GZM6</accession>
<evidence type="ECO:0000313" key="3">
    <source>
        <dbReference type="Proteomes" id="UP000654075"/>
    </source>
</evidence>
<feature type="compositionally biased region" description="Basic and acidic residues" evidence="1">
    <location>
        <begin position="166"/>
        <end position="178"/>
    </location>
</feature>